<dbReference type="STRING" id="1261131.lam_014"/>
<dbReference type="RefSeq" id="WP_007556631.1">
    <property type="nucleotide sequence ID" value="NC_022793.1"/>
</dbReference>
<evidence type="ECO:0000256" key="3">
    <source>
        <dbReference type="ARBA" id="ARBA00023274"/>
    </source>
</evidence>
<evidence type="ECO:0000256" key="5">
    <source>
        <dbReference type="RuleBase" id="RU000562"/>
    </source>
</evidence>
<sequence>MFAVIKSGGKQCRVSANDIVTVEKIIAEDGDSFRFDTVLAVGDGSSISIGTPCVKGAYVQAEIVKQIRTKKVVVFKKHRRQNYRRTRGHRQEMTVVRITDIVSS</sequence>
<evidence type="ECO:0000256" key="4">
    <source>
        <dbReference type="HAMAP-Rule" id="MF_01363"/>
    </source>
</evidence>
<dbReference type="GO" id="GO:1990904">
    <property type="term" value="C:ribonucleoprotein complex"/>
    <property type="evidence" value="ECO:0007669"/>
    <property type="project" value="UniProtKB-KW"/>
</dbReference>
<comment type="similarity">
    <text evidence="1 4 5">Belongs to the bacterial ribosomal protein bL21 family.</text>
</comment>
<dbReference type="HAMAP" id="MF_01363">
    <property type="entry name" value="Ribosomal_bL21"/>
    <property type="match status" value="1"/>
</dbReference>
<dbReference type="eggNOG" id="COG0261">
    <property type="taxonomic scope" value="Bacteria"/>
</dbReference>
<accession>U6B3A3</accession>
<dbReference type="PATRIC" id="fig|1261131.3.peg.11"/>
<keyword evidence="4 5" id="KW-0699">rRNA-binding</keyword>
<dbReference type="Proteomes" id="UP000017862">
    <property type="component" value="Chromosome"/>
</dbReference>
<dbReference type="SUPFAM" id="SSF141091">
    <property type="entry name" value="L21p-like"/>
    <property type="match status" value="1"/>
</dbReference>
<dbReference type="GO" id="GO:0005840">
    <property type="term" value="C:ribosome"/>
    <property type="evidence" value="ECO:0007669"/>
    <property type="project" value="UniProtKB-KW"/>
</dbReference>
<keyword evidence="7" id="KW-1185">Reference proteome</keyword>
<dbReference type="GO" id="GO:0005737">
    <property type="term" value="C:cytoplasm"/>
    <property type="evidence" value="ECO:0007669"/>
    <property type="project" value="UniProtKB-ARBA"/>
</dbReference>
<dbReference type="PANTHER" id="PTHR21349:SF0">
    <property type="entry name" value="LARGE RIBOSOMAL SUBUNIT PROTEIN BL21M"/>
    <property type="match status" value="1"/>
</dbReference>
<comment type="subunit">
    <text evidence="4">Part of the 50S ribosomal subunit. Contacts protein L20.</text>
</comment>
<dbReference type="Pfam" id="PF00829">
    <property type="entry name" value="Ribosomal_L21p"/>
    <property type="match status" value="1"/>
</dbReference>
<dbReference type="InterPro" id="IPR001787">
    <property type="entry name" value="Ribosomal_bL21"/>
</dbReference>
<dbReference type="KEGG" id="lar:lam_014"/>
<evidence type="ECO:0000313" key="6">
    <source>
        <dbReference type="EMBL" id="AHA27400.1"/>
    </source>
</evidence>
<evidence type="ECO:0000256" key="1">
    <source>
        <dbReference type="ARBA" id="ARBA00008563"/>
    </source>
</evidence>
<dbReference type="GO" id="GO:0006412">
    <property type="term" value="P:translation"/>
    <property type="evidence" value="ECO:0007669"/>
    <property type="project" value="UniProtKB-UniRule"/>
</dbReference>
<protein>
    <recommendedName>
        <fullName evidence="4">Large ribosomal subunit protein bL21</fullName>
    </recommendedName>
</protein>
<dbReference type="GO" id="GO:0003735">
    <property type="term" value="F:structural constituent of ribosome"/>
    <property type="evidence" value="ECO:0007669"/>
    <property type="project" value="InterPro"/>
</dbReference>
<dbReference type="AlphaFoldDB" id="U6B3A3"/>
<dbReference type="NCBIfam" id="TIGR00061">
    <property type="entry name" value="L21"/>
    <property type="match status" value="1"/>
</dbReference>
<reference evidence="6 7" key="1">
    <citation type="journal article" date="2014" name="Mol. Plant Microbe Interact.">
        <title>The complete genome sequence of Candidatus Liberibacter americanus, associated with citrus Huanglongbing.</title>
        <authorList>
            <person name="Wulff N.A."/>
            <person name="Zhang S."/>
            <person name="Setubal J.C."/>
            <person name="Almeida N.F."/>
            <person name="Martins E.C."/>
            <person name="Harakava R."/>
            <person name="Kumar D."/>
            <person name="Rangel L.T."/>
            <person name="Foissac X."/>
            <person name="Bove J."/>
            <person name="Gabriel D.W."/>
        </authorList>
    </citation>
    <scope>NUCLEOTIDE SEQUENCE [LARGE SCALE GENOMIC DNA]</scope>
    <source>
        <strain evidence="6 7">Sao Paulo</strain>
    </source>
</reference>
<evidence type="ECO:0000256" key="2">
    <source>
        <dbReference type="ARBA" id="ARBA00022980"/>
    </source>
</evidence>
<dbReference type="GO" id="GO:0019843">
    <property type="term" value="F:rRNA binding"/>
    <property type="evidence" value="ECO:0007669"/>
    <property type="project" value="UniProtKB-UniRule"/>
</dbReference>
<keyword evidence="4 5" id="KW-0694">RNA-binding</keyword>
<evidence type="ECO:0000313" key="7">
    <source>
        <dbReference type="Proteomes" id="UP000017862"/>
    </source>
</evidence>
<organism evidence="6 7">
    <name type="scientific">Candidatus Liberibacter americanus str. Sao Paulo</name>
    <dbReference type="NCBI Taxonomy" id="1261131"/>
    <lineage>
        <taxon>Bacteria</taxon>
        <taxon>Pseudomonadati</taxon>
        <taxon>Pseudomonadota</taxon>
        <taxon>Alphaproteobacteria</taxon>
        <taxon>Hyphomicrobiales</taxon>
        <taxon>Rhizobiaceae</taxon>
        <taxon>Liberibacter</taxon>
    </lineage>
</organism>
<comment type="function">
    <text evidence="4 5">This protein binds to 23S rRNA in the presence of protein L20.</text>
</comment>
<keyword evidence="2 4" id="KW-0689">Ribosomal protein</keyword>
<dbReference type="InterPro" id="IPR036164">
    <property type="entry name" value="bL21-like_sf"/>
</dbReference>
<dbReference type="EMBL" id="CP006604">
    <property type="protein sequence ID" value="AHA27400.1"/>
    <property type="molecule type" value="Genomic_DNA"/>
</dbReference>
<keyword evidence="3 4" id="KW-0687">Ribonucleoprotein</keyword>
<dbReference type="InterPro" id="IPR028909">
    <property type="entry name" value="bL21-like"/>
</dbReference>
<proteinExistence type="inferred from homology"/>
<gene>
    <name evidence="4 6" type="primary">rplU</name>
    <name evidence="6" type="ORF">lam_014</name>
</gene>
<name>U6B3A3_9HYPH</name>
<dbReference type="HOGENOM" id="CLU_061463_3_2_5"/>
<dbReference type="PANTHER" id="PTHR21349">
    <property type="entry name" value="50S RIBOSOMAL PROTEIN L21"/>
    <property type="match status" value="1"/>
</dbReference>